<accession>A0A6C0LKJ5</accession>
<evidence type="ECO:0000256" key="1">
    <source>
        <dbReference type="SAM" id="MobiDB-lite"/>
    </source>
</evidence>
<feature type="transmembrane region" description="Helical" evidence="2">
    <location>
        <begin position="204"/>
        <end position="222"/>
    </location>
</feature>
<feature type="region of interest" description="Disordered" evidence="1">
    <location>
        <begin position="238"/>
        <end position="266"/>
    </location>
</feature>
<feature type="transmembrane region" description="Helical" evidence="2">
    <location>
        <begin position="43"/>
        <end position="64"/>
    </location>
</feature>
<dbReference type="EMBL" id="MN740504">
    <property type="protein sequence ID" value="QHU30211.1"/>
    <property type="molecule type" value="Genomic_DNA"/>
</dbReference>
<dbReference type="AlphaFoldDB" id="A0A6C0LKJ5"/>
<feature type="transmembrane region" description="Helical" evidence="2">
    <location>
        <begin position="12"/>
        <end position="31"/>
    </location>
</feature>
<protein>
    <submittedName>
        <fullName evidence="3">Uncharacterized protein</fullName>
    </submittedName>
</protein>
<feature type="transmembrane region" description="Helical" evidence="2">
    <location>
        <begin position="76"/>
        <end position="103"/>
    </location>
</feature>
<feature type="compositionally biased region" description="Basic and acidic residues" evidence="1">
    <location>
        <begin position="248"/>
        <end position="260"/>
    </location>
</feature>
<name>A0A6C0LKJ5_9ZZZZ</name>
<evidence type="ECO:0000313" key="3">
    <source>
        <dbReference type="EMBL" id="QHU30211.1"/>
    </source>
</evidence>
<evidence type="ECO:0000256" key="2">
    <source>
        <dbReference type="SAM" id="Phobius"/>
    </source>
</evidence>
<organism evidence="3">
    <name type="scientific">viral metagenome</name>
    <dbReference type="NCBI Taxonomy" id="1070528"/>
    <lineage>
        <taxon>unclassified sequences</taxon>
        <taxon>metagenomes</taxon>
        <taxon>organismal metagenomes</taxon>
    </lineage>
</organism>
<sequence>MADSSTPNPTSSIIWFFIVTTLYTVAEYTGSKKMGQDSSGTSRMYFAGYVLLIIIGEFFVNLGVTQAMCGSAEWSTALMVTIFPWGFIFGILTLLLSMFPGWLSPFSNTFGYGVAILAGLNNILADILEPNPKGKKTPESQDMDEALAHIYSDKSLLVNEITVDNFDYFWDKMRGVFKKGVYSDQGLKGQLYSMIVLKDTVASYIWYLLAGLLITSVSYNYIVNTTCSTSAKDMQKRHDEYEQQLAEAQEKAQNAKETKRVYTSNE</sequence>
<reference evidence="3" key="1">
    <citation type="journal article" date="2020" name="Nature">
        <title>Giant virus diversity and host interactions through global metagenomics.</title>
        <authorList>
            <person name="Schulz F."/>
            <person name="Roux S."/>
            <person name="Paez-Espino D."/>
            <person name="Jungbluth S."/>
            <person name="Walsh D.A."/>
            <person name="Denef V.J."/>
            <person name="McMahon K.D."/>
            <person name="Konstantinidis K.T."/>
            <person name="Eloe-Fadrosh E.A."/>
            <person name="Kyrpides N.C."/>
            <person name="Woyke T."/>
        </authorList>
    </citation>
    <scope>NUCLEOTIDE SEQUENCE</scope>
    <source>
        <strain evidence="3">GVMAG-M-3300027833-11</strain>
    </source>
</reference>
<keyword evidence="2" id="KW-0472">Membrane</keyword>
<proteinExistence type="predicted"/>
<keyword evidence="2" id="KW-1133">Transmembrane helix</keyword>
<keyword evidence="2" id="KW-0812">Transmembrane</keyword>